<dbReference type="GO" id="GO:0000139">
    <property type="term" value="C:Golgi membrane"/>
    <property type="evidence" value="ECO:0007669"/>
    <property type="project" value="TreeGrafter"/>
</dbReference>
<dbReference type="EMBL" id="HG712953">
    <property type="protein sequence ID" value="CDJ51604.1"/>
    <property type="molecule type" value="Genomic_DNA"/>
</dbReference>
<evidence type="ECO:0000256" key="3">
    <source>
        <dbReference type="ARBA" id="ARBA00022692"/>
    </source>
</evidence>
<comment type="similarity">
    <text evidence="2">Belongs to the RER1 family.</text>
</comment>
<feature type="transmembrane region" description="Helical" evidence="6">
    <location>
        <begin position="35"/>
        <end position="54"/>
    </location>
</feature>
<keyword evidence="3 6" id="KW-0812">Transmembrane</keyword>
<dbReference type="GO" id="GO:0006890">
    <property type="term" value="P:retrograde vesicle-mediated transport, Golgi to endoplasmic reticulum"/>
    <property type="evidence" value="ECO:0007669"/>
    <property type="project" value="TreeGrafter"/>
</dbReference>
<dbReference type="PANTHER" id="PTHR10743:SF0">
    <property type="entry name" value="PROTEIN RER1"/>
    <property type="match status" value="1"/>
</dbReference>
<dbReference type="VEuPathDB" id="ToxoDB:EBH_0001280"/>
<evidence type="ECO:0000256" key="5">
    <source>
        <dbReference type="ARBA" id="ARBA00023136"/>
    </source>
</evidence>
<dbReference type="GO" id="GO:0005783">
    <property type="term" value="C:endoplasmic reticulum"/>
    <property type="evidence" value="ECO:0007669"/>
    <property type="project" value="GOC"/>
</dbReference>
<dbReference type="Pfam" id="PF03248">
    <property type="entry name" value="Rer1"/>
    <property type="match status" value="1"/>
</dbReference>
<evidence type="ECO:0000256" key="2">
    <source>
        <dbReference type="ARBA" id="ARBA00006070"/>
    </source>
</evidence>
<dbReference type="InterPro" id="IPR004932">
    <property type="entry name" value="Rer1"/>
</dbReference>
<comment type="subcellular location">
    <subcellularLocation>
        <location evidence="1">Membrane</location>
        <topology evidence="1">Multi-pass membrane protein</topology>
    </subcellularLocation>
</comment>
<evidence type="ECO:0000256" key="6">
    <source>
        <dbReference type="SAM" id="Phobius"/>
    </source>
</evidence>
<reference evidence="7" key="1">
    <citation type="submission" date="2013-10" db="EMBL/GenBank/DDBJ databases">
        <title>Genomic analysis of the causative agents of coccidiosis in chickens.</title>
        <authorList>
            <person name="Reid A.J."/>
            <person name="Blake D."/>
            <person name="Billington K."/>
            <person name="Browne H."/>
            <person name="Dunn M."/>
            <person name="Hung S."/>
            <person name="Kawahara F."/>
            <person name="Miranda-Saavedra D."/>
            <person name="Mourier T."/>
            <person name="Nagra H."/>
            <person name="Otto T.D."/>
            <person name="Rawlings N."/>
            <person name="Sanchez A."/>
            <person name="Sanders M."/>
            <person name="Subramaniam C."/>
            <person name="Tay Y."/>
            <person name="Dear P."/>
            <person name="Doerig C."/>
            <person name="Gruber A."/>
            <person name="Parkinson J."/>
            <person name="Shirley M."/>
            <person name="Wan K.L."/>
            <person name="Berriman M."/>
            <person name="Tomley F."/>
            <person name="Pain A."/>
        </authorList>
    </citation>
    <scope>NUCLEOTIDE SEQUENCE [LARGE SCALE GENOMIC DNA]</scope>
    <source>
        <strain evidence="7">Houghton</strain>
    </source>
</reference>
<feature type="transmembrane region" description="Helical" evidence="6">
    <location>
        <begin position="146"/>
        <end position="163"/>
    </location>
</feature>
<keyword evidence="5 6" id="KW-0472">Membrane</keyword>
<evidence type="ECO:0000313" key="7">
    <source>
        <dbReference type="EMBL" id="CDJ51604.1"/>
    </source>
</evidence>
<evidence type="ECO:0000256" key="1">
    <source>
        <dbReference type="ARBA" id="ARBA00004141"/>
    </source>
</evidence>
<evidence type="ECO:0000256" key="4">
    <source>
        <dbReference type="ARBA" id="ARBA00022989"/>
    </source>
</evidence>
<protein>
    <submittedName>
        <fullName evidence="7">RER1 protein, putative</fullName>
    </submittedName>
</protein>
<reference evidence="7" key="2">
    <citation type="submission" date="2013-10" db="EMBL/GenBank/DDBJ databases">
        <authorList>
            <person name="Aslett M."/>
        </authorList>
    </citation>
    <scope>NUCLEOTIDE SEQUENCE [LARGE SCALE GENOMIC DNA]</scope>
    <source>
        <strain evidence="7">Houghton</strain>
    </source>
</reference>
<accession>U6LSP0</accession>
<sequence length="278" mass="31250">MMASMSAEELADQPFSSRVWASVGRVSNAYLNKSILYLKTRWLVLFACLAFYVVRVYFLAGFFVVSYGLGIYLLNLLIGFISPQVDPETDEYVLPVRGGGGGAQSEPGEFRPFLRQVPEFKAWVSGMRALLIAITMTFFQVFDLPVFWPILLIYFILLFILTMKQQVKKMIKYKYLPFSWGKQTYGDITRGSGPSDFVQGEQPTGGVLCSQGNTPPYPAYPIRILPNLQMAFDANGLKQRTKFAVNELLNEILGLVVAAYTMQFRECAMRGTETLTPG</sequence>
<keyword evidence="4 6" id="KW-1133">Transmembrane helix</keyword>
<dbReference type="AlphaFoldDB" id="U6LSP0"/>
<gene>
    <name evidence="7" type="ORF">EBH_0001280</name>
</gene>
<dbReference type="PANTHER" id="PTHR10743">
    <property type="entry name" value="PROTEIN RER1"/>
    <property type="match status" value="1"/>
</dbReference>
<evidence type="ECO:0000313" key="8">
    <source>
        <dbReference type="Proteomes" id="UP000030750"/>
    </source>
</evidence>
<dbReference type="GO" id="GO:0006621">
    <property type="term" value="P:protein retention in ER lumen"/>
    <property type="evidence" value="ECO:0007669"/>
    <property type="project" value="TreeGrafter"/>
</dbReference>
<name>U6LSP0_9EIME</name>
<proteinExistence type="inferred from homology"/>
<dbReference type="OrthoDB" id="448250at2759"/>
<keyword evidence="8" id="KW-1185">Reference proteome</keyword>
<dbReference type="Proteomes" id="UP000030750">
    <property type="component" value="Unassembled WGS sequence"/>
</dbReference>
<organism evidence="7 8">
    <name type="scientific">Eimeria brunetti</name>
    <dbReference type="NCBI Taxonomy" id="51314"/>
    <lineage>
        <taxon>Eukaryota</taxon>
        <taxon>Sar</taxon>
        <taxon>Alveolata</taxon>
        <taxon>Apicomplexa</taxon>
        <taxon>Conoidasida</taxon>
        <taxon>Coccidia</taxon>
        <taxon>Eucoccidiorida</taxon>
        <taxon>Eimeriorina</taxon>
        <taxon>Eimeriidae</taxon>
        <taxon>Eimeria</taxon>
    </lineage>
</organism>